<dbReference type="Proteomes" id="UP000681720">
    <property type="component" value="Unassembled WGS sequence"/>
</dbReference>
<comment type="caution">
    <text evidence="1">The sequence shown here is derived from an EMBL/GenBank/DDBJ whole genome shotgun (WGS) entry which is preliminary data.</text>
</comment>
<sequence>MKLLHDDEKVDIPDSNGFLQVNTLATYKIHDGARLFLSIKPGVNQTNTSSN</sequence>
<gene>
    <name evidence="1" type="ORF">GIL414_LOCUS20940</name>
</gene>
<dbReference type="EMBL" id="CAJOBJ010015932">
    <property type="protein sequence ID" value="CAF4184566.1"/>
    <property type="molecule type" value="Genomic_DNA"/>
</dbReference>
<name>A0A8S2RUH8_9BILA</name>
<feature type="non-terminal residue" evidence="1">
    <location>
        <position position="1"/>
    </location>
</feature>
<dbReference type="AlphaFoldDB" id="A0A8S2RUH8"/>
<reference evidence="1" key="1">
    <citation type="submission" date="2021-02" db="EMBL/GenBank/DDBJ databases">
        <authorList>
            <person name="Nowell W R."/>
        </authorList>
    </citation>
    <scope>NUCLEOTIDE SEQUENCE</scope>
</reference>
<evidence type="ECO:0000313" key="1">
    <source>
        <dbReference type="EMBL" id="CAF4184566.1"/>
    </source>
</evidence>
<accession>A0A8S2RUH8</accession>
<proteinExistence type="predicted"/>
<protein>
    <submittedName>
        <fullName evidence="1">Uncharacterized protein</fullName>
    </submittedName>
</protein>
<organism evidence="1 2">
    <name type="scientific">Rotaria magnacalcarata</name>
    <dbReference type="NCBI Taxonomy" id="392030"/>
    <lineage>
        <taxon>Eukaryota</taxon>
        <taxon>Metazoa</taxon>
        <taxon>Spiralia</taxon>
        <taxon>Gnathifera</taxon>
        <taxon>Rotifera</taxon>
        <taxon>Eurotatoria</taxon>
        <taxon>Bdelloidea</taxon>
        <taxon>Philodinida</taxon>
        <taxon>Philodinidae</taxon>
        <taxon>Rotaria</taxon>
    </lineage>
</organism>
<evidence type="ECO:0000313" key="2">
    <source>
        <dbReference type="Proteomes" id="UP000681720"/>
    </source>
</evidence>